<protein>
    <submittedName>
        <fullName evidence="3">Relaxase/mobilization nuclease domain-containing protein</fullName>
    </submittedName>
</protein>
<dbReference type="Pfam" id="PF03432">
    <property type="entry name" value="Relaxase"/>
    <property type="match status" value="1"/>
</dbReference>
<name>A0ABZ1VR75_9ACTN</name>
<evidence type="ECO:0000313" key="4">
    <source>
        <dbReference type="Proteomes" id="UP001432292"/>
    </source>
</evidence>
<proteinExistence type="predicted"/>
<gene>
    <name evidence="3" type="ORF">OG727_20050</name>
</gene>
<dbReference type="RefSeq" id="WP_329128286.1">
    <property type="nucleotide sequence ID" value="NZ_CP108473.1"/>
</dbReference>
<feature type="region of interest" description="Disordered" evidence="1">
    <location>
        <begin position="169"/>
        <end position="192"/>
    </location>
</feature>
<feature type="domain" description="MobA/VirD2-like nuclease" evidence="2">
    <location>
        <begin position="64"/>
        <end position="165"/>
    </location>
</feature>
<keyword evidence="4" id="KW-1185">Reference proteome</keyword>
<reference evidence="3" key="1">
    <citation type="submission" date="2022-10" db="EMBL/GenBank/DDBJ databases">
        <title>The complete genomes of actinobacterial strains from the NBC collection.</title>
        <authorList>
            <person name="Joergensen T.S."/>
            <person name="Alvarez Arevalo M."/>
            <person name="Sterndorff E.B."/>
            <person name="Faurdal D."/>
            <person name="Vuksanovic O."/>
            <person name="Mourched A.-S."/>
            <person name="Charusanti P."/>
            <person name="Shaw S."/>
            <person name="Blin K."/>
            <person name="Weber T."/>
        </authorList>
    </citation>
    <scope>NUCLEOTIDE SEQUENCE</scope>
    <source>
        <strain evidence="3">NBC_01256</strain>
    </source>
</reference>
<feature type="region of interest" description="Disordered" evidence="1">
    <location>
        <begin position="540"/>
        <end position="571"/>
    </location>
</feature>
<dbReference type="Proteomes" id="UP001432292">
    <property type="component" value="Chromosome"/>
</dbReference>
<feature type="compositionally biased region" description="Basic and acidic residues" evidence="1">
    <location>
        <begin position="180"/>
        <end position="192"/>
    </location>
</feature>
<accession>A0ABZ1VR75</accession>
<evidence type="ECO:0000259" key="2">
    <source>
        <dbReference type="Pfam" id="PF03432"/>
    </source>
</evidence>
<evidence type="ECO:0000313" key="3">
    <source>
        <dbReference type="EMBL" id="WUS24387.1"/>
    </source>
</evidence>
<dbReference type="EMBL" id="CP108473">
    <property type="protein sequence ID" value="WUS24387.1"/>
    <property type="molecule type" value="Genomic_DNA"/>
</dbReference>
<organism evidence="3 4">
    <name type="scientific">Streptomyces caniferus</name>
    <dbReference type="NCBI Taxonomy" id="285557"/>
    <lineage>
        <taxon>Bacteria</taxon>
        <taxon>Bacillati</taxon>
        <taxon>Actinomycetota</taxon>
        <taxon>Actinomycetes</taxon>
        <taxon>Kitasatosporales</taxon>
        <taxon>Streptomycetaceae</taxon>
        <taxon>Streptomyces</taxon>
    </lineage>
</organism>
<dbReference type="InterPro" id="IPR005094">
    <property type="entry name" value="Endonuclease_MobA/VirD2"/>
</dbReference>
<sequence length="571" mass="61762">MIPSIHKRGSETIGLIRYLYGPGIHEEHIDPHLVAAFDPLTPDPGRDLSATYEQLQRLLDQPVNALSKNRRPDKHVWHISVRASPEDPVLSDEDWAAIARRTVAATGIAADGDEQACRWAAVRHADDHIHIIATLVRDDGRRPRLHNEARRAQAEARRIEADYGLRRIAPGDGTAAKRPTSAERHKAERLGQDAASRDLLRERVHRALAGAMDESEFFDRLAAEGVRVKKRIAPSGDVLGYSVAMVGDRNKDNEPVWFSGSKLAPDLSLPRIQKRLTATTDMPEPPAVLERSAASAPVRARHFAAEATGSALASMSSDDDSATAAQLIGVGEVLDALAQTSLGPTQAELREAARYFERAARSHIRAKNEEMYALRRAANQIVHSGTALGSGQDGAATALVLDVMILAVIGAARWHAARGHAQQAEAAQQAADRLRAAYQATAAGPLAAMRTYGQRLPGPARGRHAATIRAALPHLTDRLEAEPDRDALTAVLDQAERAGHDTVALLTKAAQQRELGSAKSISDVLVWRLHHLGYIAPTASVPRPQRPRCSPPAAPAAAAVVHQEAPRPRLR</sequence>
<evidence type="ECO:0000256" key="1">
    <source>
        <dbReference type="SAM" id="MobiDB-lite"/>
    </source>
</evidence>